<evidence type="ECO:0000313" key="5">
    <source>
        <dbReference type="Proteomes" id="UP000035368"/>
    </source>
</evidence>
<keyword evidence="2" id="KW-1133">Transmembrane helix</keyword>
<feature type="transmembrane region" description="Helical" evidence="2">
    <location>
        <begin position="43"/>
        <end position="63"/>
    </location>
</feature>
<keyword evidence="2" id="KW-0472">Membrane</keyword>
<feature type="compositionally biased region" description="Basic and acidic residues" evidence="1">
    <location>
        <begin position="197"/>
        <end position="212"/>
    </location>
</feature>
<feature type="transmembrane region" description="Helical" evidence="2">
    <location>
        <begin position="12"/>
        <end position="31"/>
    </location>
</feature>
<proteinExistence type="predicted"/>
<evidence type="ECO:0000256" key="2">
    <source>
        <dbReference type="SAM" id="Phobius"/>
    </source>
</evidence>
<feature type="compositionally biased region" description="Basic and acidic residues" evidence="1">
    <location>
        <begin position="139"/>
        <end position="169"/>
    </location>
</feature>
<evidence type="ECO:0000256" key="1">
    <source>
        <dbReference type="SAM" id="MobiDB-lite"/>
    </source>
</evidence>
<dbReference type="InterPro" id="IPR046672">
    <property type="entry name" value="DUF6542"/>
</dbReference>
<keyword evidence="5" id="KW-1185">Reference proteome</keyword>
<feature type="domain" description="DUF6542" evidence="3">
    <location>
        <begin position="7"/>
        <end position="102"/>
    </location>
</feature>
<accession>A0A0G3GNI1</accession>
<dbReference type="Proteomes" id="UP000035368">
    <property type="component" value="Chromosome"/>
</dbReference>
<gene>
    <name evidence="4" type="ORF">CEPID_04525</name>
</gene>
<evidence type="ECO:0000259" key="3">
    <source>
        <dbReference type="Pfam" id="PF20177"/>
    </source>
</evidence>
<dbReference type="KEGG" id="cei:CEPID_04525"/>
<dbReference type="Pfam" id="PF20177">
    <property type="entry name" value="DUF6542"/>
    <property type="match status" value="1"/>
</dbReference>
<name>A0A0G3GNI1_9CORY</name>
<feature type="region of interest" description="Disordered" evidence="1">
    <location>
        <begin position="120"/>
        <end position="238"/>
    </location>
</feature>
<feature type="transmembrane region" description="Helical" evidence="2">
    <location>
        <begin position="83"/>
        <end position="102"/>
    </location>
</feature>
<dbReference type="STRING" id="1050174.CEPID_04525"/>
<organism evidence="4 5">
    <name type="scientific">Corynebacterium epidermidicanis</name>
    <dbReference type="NCBI Taxonomy" id="1050174"/>
    <lineage>
        <taxon>Bacteria</taxon>
        <taxon>Bacillati</taxon>
        <taxon>Actinomycetota</taxon>
        <taxon>Actinomycetes</taxon>
        <taxon>Mycobacteriales</taxon>
        <taxon>Corynebacteriaceae</taxon>
        <taxon>Corynebacterium</taxon>
    </lineage>
</organism>
<dbReference type="EMBL" id="CP011541">
    <property type="protein sequence ID" value="AKK02776.1"/>
    <property type="molecule type" value="Genomic_DNA"/>
</dbReference>
<reference evidence="4 5" key="1">
    <citation type="submission" date="2015-05" db="EMBL/GenBank/DDBJ databases">
        <title>Complete genome sequence of Corynebacterium epidermidicanis DSM 45586, isolated from the skin of a dog suffering from pruritus.</title>
        <authorList>
            <person name="Ruckert C."/>
            <person name="Albersmeier A."/>
            <person name="Winkler A."/>
            <person name="Tauch A."/>
        </authorList>
    </citation>
    <scope>NUCLEOTIDE SEQUENCE [LARGE SCALE GENOMIC DNA]</scope>
    <source>
        <strain evidence="4 5">DSM 45586</strain>
    </source>
</reference>
<sequence length="238" mass="27070">MLLSWNAHEISWPYWVCFVVAALSMTIVVELRGLFLTVAQLPLLFGVFTIVTGWLVAQSNISASADSLSKTMLLSALYPLAQYFPQLAATTAGCAVIAYLRYRHGVYQAKVQQQAFIAQRQEQSRADQRNRATTTIVREMSERTRRNRSAERRKTVTVEELVRNAEEKKRMRTARGRSVPPRREPGESVRNMPSIEEVTRKRESSRRPDASRDSALGKSTMPAPQPKRRPSLDDDLYQ</sequence>
<evidence type="ECO:0000313" key="4">
    <source>
        <dbReference type="EMBL" id="AKK02776.1"/>
    </source>
</evidence>
<keyword evidence="2" id="KW-0812">Transmembrane</keyword>
<dbReference type="PATRIC" id="fig|1050174.4.peg.917"/>
<protein>
    <recommendedName>
        <fullName evidence="3">DUF6542 domain-containing protein</fullName>
    </recommendedName>
</protein>
<dbReference type="AlphaFoldDB" id="A0A0G3GNI1"/>